<name>A0A7D9HJN3_PARCT</name>
<dbReference type="GO" id="GO:0050750">
    <property type="term" value="F:low-density lipoprotein particle receptor binding"/>
    <property type="evidence" value="ECO:0007669"/>
    <property type="project" value="InterPro"/>
</dbReference>
<dbReference type="GO" id="GO:0051082">
    <property type="term" value="F:unfolded protein binding"/>
    <property type="evidence" value="ECO:0007669"/>
    <property type="project" value="InterPro"/>
</dbReference>
<dbReference type="GO" id="GO:0016272">
    <property type="term" value="C:prefoldin complex"/>
    <property type="evidence" value="ECO:0007669"/>
    <property type="project" value="InterPro"/>
</dbReference>
<evidence type="ECO:0000313" key="4">
    <source>
        <dbReference type="EMBL" id="CAB3984166.1"/>
    </source>
</evidence>
<dbReference type="GO" id="GO:0044183">
    <property type="term" value="F:protein folding chaperone"/>
    <property type="evidence" value="ECO:0007669"/>
    <property type="project" value="TreeGrafter"/>
</dbReference>
<dbReference type="InterPro" id="IPR002777">
    <property type="entry name" value="PFD_beta-like"/>
</dbReference>
<dbReference type="EMBL" id="CACRXK020000704">
    <property type="protein sequence ID" value="CAB3984166.1"/>
    <property type="molecule type" value="Genomic_DNA"/>
</dbReference>
<dbReference type="CDD" id="cd23164">
    <property type="entry name" value="Prefoldin_1"/>
    <property type="match status" value="1"/>
</dbReference>
<dbReference type="Pfam" id="PF01920">
    <property type="entry name" value="Prefoldin_2"/>
    <property type="match status" value="1"/>
</dbReference>
<sequence>MADPQLDQDLRKAFQDLQQLMQESTQKIKISEVQIEHLRGAITRARLTEKELDVLPPETRTYESVGRMFLYQPIKTVQENLQEKIRVTDSKVKTIEGNKEHLENKIKEHENNIREMLTARHK</sequence>
<evidence type="ECO:0000313" key="5">
    <source>
        <dbReference type="Proteomes" id="UP001152795"/>
    </source>
</evidence>
<keyword evidence="5" id="KW-1185">Reference proteome</keyword>
<dbReference type="PANTHER" id="PTHR20903">
    <property type="entry name" value="PREFOLDIN SUBUNIT 1-RELATED"/>
    <property type="match status" value="1"/>
</dbReference>
<dbReference type="OrthoDB" id="5242628at2759"/>
<dbReference type="SUPFAM" id="SSF46579">
    <property type="entry name" value="Prefoldin"/>
    <property type="match status" value="1"/>
</dbReference>
<protein>
    <submittedName>
        <fullName evidence="4">Prefoldin subunit 1</fullName>
    </submittedName>
</protein>
<evidence type="ECO:0000256" key="1">
    <source>
        <dbReference type="ARBA" id="ARBA00008045"/>
    </source>
</evidence>
<reference evidence="4" key="1">
    <citation type="submission" date="2020-04" db="EMBL/GenBank/DDBJ databases">
        <authorList>
            <person name="Alioto T."/>
            <person name="Alioto T."/>
            <person name="Gomez Garrido J."/>
        </authorList>
    </citation>
    <scope>NUCLEOTIDE SEQUENCE</scope>
    <source>
        <strain evidence="4">A484AB</strain>
    </source>
</reference>
<evidence type="ECO:0000256" key="3">
    <source>
        <dbReference type="ARBA" id="ARBA00023186"/>
    </source>
</evidence>
<organism evidence="4 5">
    <name type="scientific">Paramuricea clavata</name>
    <name type="common">Red gorgonian</name>
    <name type="synonym">Violescent sea-whip</name>
    <dbReference type="NCBI Taxonomy" id="317549"/>
    <lineage>
        <taxon>Eukaryota</taxon>
        <taxon>Metazoa</taxon>
        <taxon>Cnidaria</taxon>
        <taxon>Anthozoa</taxon>
        <taxon>Octocorallia</taxon>
        <taxon>Malacalcyonacea</taxon>
        <taxon>Plexauridae</taxon>
        <taxon>Paramuricea</taxon>
    </lineage>
</organism>
<accession>A0A7D9HJN3</accession>
<proteinExistence type="inferred from homology"/>
<evidence type="ECO:0000256" key="2">
    <source>
        <dbReference type="ARBA" id="ARBA00011695"/>
    </source>
</evidence>
<comment type="similarity">
    <text evidence="1">Belongs to the prefoldin subunit beta family.</text>
</comment>
<dbReference type="GO" id="GO:0005783">
    <property type="term" value="C:endoplasmic reticulum"/>
    <property type="evidence" value="ECO:0007669"/>
    <property type="project" value="InterPro"/>
</dbReference>
<dbReference type="InterPro" id="IPR009053">
    <property type="entry name" value="Prefoldin"/>
</dbReference>
<comment type="caution">
    <text evidence="4">The sequence shown here is derived from an EMBL/GenBank/DDBJ whole genome shotgun (WGS) entry which is preliminary data.</text>
</comment>
<comment type="subunit">
    <text evidence="2">Heterohexamer of two PFD-alpha type and four PFD-beta type subunits.</text>
</comment>
<gene>
    <name evidence="4" type="ORF">PACLA_8A025226</name>
</gene>
<keyword evidence="3" id="KW-0143">Chaperone</keyword>
<dbReference type="GO" id="GO:0008201">
    <property type="term" value="F:heparin binding"/>
    <property type="evidence" value="ECO:0007669"/>
    <property type="project" value="InterPro"/>
</dbReference>
<dbReference type="AlphaFoldDB" id="A0A7D9HJN3"/>
<dbReference type="Gene3D" id="1.10.287.370">
    <property type="match status" value="1"/>
</dbReference>
<dbReference type="PANTHER" id="PTHR20903:SF0">
    <property type="entry name" value="PREFOLDIN SUBUNIT 1"/>
    <property type="match status" value="1"/>
</dbReference>
<dbReference type="Proteomes" id="UP001152795">
    <property type="component" value="Unassembled WGS sequence"/>
</dbReference>